<dbReference type="EMBL" id="LUUL01000031">
    <property type="protein sequence ID" value="OAI29655.1"/>
    <property type="molecule type" value="Genomic_DNA"/>
</dbReference>
<dbReference type="InterPro" id="IPR039552">
    <property type="entry name" value="IS66_C"/>
</dbReference>
<protein>
    <submittedName>
        <fullName evidence="5">Transposase</fullName>
    </submittedName>
</protein>
<keyword evidence="6" id="KW-1185">Reference proteome</keyword>
<feature type="domain" description="Transposase TnpC homeodomain" evidence="3">
    <location>
        <begin position="36"/>
        <end position="111"/>
    </location>
</feature>
<feature type="domain" description="Transposase IS66 C-terminal" evidence="4">
    <location>
        <begin position="474"/>
        <end position="512"/>
    </location>
</feature>
<evidence type="ECO:0000313" key="5">
    <source>
        <dbReference type="EMBL" id="OAI29655.1"/>
    </source>
</evidence>
<dbReference type="Pfam" id="PF13005">
    <property type="entry name" value="zf-IS66"/>
    <property type="match status" value="1"/>
</dbReference>
<dbReference type="PANTHER" id="PTHR33678:SF1">
    <property type="entry name" value="BLL1576 PROTEIN"/>
    <property type="match status" value="1"/>
</dbReference>
<dbReference type="RefSeq" id="WP_064024614.1">
    <property type="nucleotide sequence ID" value="NZ_LUUL01000031.1"/>
</dbReference>
<comment type="caution">
    <text evidence="5">The sequence shown here is derived from an EMBL/GenBank/DDBJ whole genome shotgun (WGS) entry which is preliminary data.</text>
</comment>
<evidence type="ECO:0000313" key="6">
    <source>
        <dbReference type="Proteomes" id="UP000077734"/>
    </source>
</evidence>
<dbReference type="Pfam" id="PF13817">
    <property type="entry name" value="DDE_Tnp_IS66_C"/>
    <property type="match status" value="1"/>
</dbReference>
<dbReference type="PANTHER" id="PTHR33678">
    <property type="entry name" value="BLL1576 PROTEIN"/>
    <property type="match status" value="1"/>
</dbReference>
<feature type="domain" description="Transposase IS66 zinc-finger binding" evidence="2">
    <location>
        <begin position="119"/>
        <end position="163"/>
    </location>
</feature>
<dbReference type="NCBIfam" id="NF033517">
    <property type="entry name" value="transpos_IS66"/>
    <property type="match status" value="1"/>
</dbReference>
<sequence>MTSTITLSREDYQALLSEQQRLASQLRLVTVERDLLKERVDAFLQRLYAAKSEARANPAQRDLFLNEAEVLAPNGTPVAEESTPETIEVAGHNRKKRGRKPLDPHLPREIVRHELPEAERVCTHDGSRLVEIGAEISEQLDIVPQQVRVIQHHRVKYACPCCDNSIRVTPAPARIIPKGLLTEAALAWVVTAKYQDSLPLYRQAALLSRFGGDLSRNTLAASMVRVGDAVQPIINLLRDHLLDADLILGDETVVQVLKESGRAAQSKSYLWAQMTGSGPPIRLFSYTPGRGGTHAQPLYEGIKPGAVLMSDGYEVYNAIAASRGAIHLGCWAHARRYFVEAEAAIPKAARNPDQLATQFIAAIGELYAIEAKAKDLSVEQRGQQRQQLSKPVLLKIEALLLQHLHGVIPGSLLGKALHYLSSQWPKLIRFVENGAWPIDNNLCENAIRPFVVGRRNWLFCDTVAGARASANLYSLIETCKANRIEPYTYLVDLFQKLPSAKTAEDFEALLPWNLAAPAI</sequence>
<evidence type="ECO:0000259" key="3">
    <source>
        <dbReference type="Pfam" id="PF13007"/>
    </source>
</evidence>
<dbReference type="InterPro" id="IPR052344">
    <property type="entry name" value="Transposase-related"/>
</dbReference>
<gene>
    <name evidence="5" type="ORF">A1356_23035</name>
</gene>
<feature type="domain" description="Transposase IS66 central" evidence="1">
    <location>
        <begin position="178"/>
        <end position="467"/>
    </location>
</feature>
<proteinExistence type="predicted"/>
<evidence type="ECO:0000259" key="2">
    <source>
        <dbReference type="Pfam" id="PF13005"/>
    </source>
</evidence>
<dbReference type="AlphaFoldDB" id="A0AA91DFW0"/>
<dbReference type="Pfam" id="PF13007">
    <property type="entry name" value="LZ_Tnp_IS66"/>
    <property type="match status" value="1"/>
</dbReference>
<name>A0AA91DFW0_9GAMM</name>
<dbReference type="InterPro" id="IPR004291">
    <property type="entry name" value="Transposase_IS66_central"/>
</dbReference>
<dbReference type="InterPro" id="IPR024474">
    <property type="entry name" value="Znf_dom_IS66"/>
</dbReference>
<dbReference type="InterPro" id="IPR024463">
    <property type="entry name" value="Transposase_TnpC_homeodom"/>
</dbReference>
<organism evidence="5 6">
    <name type="scientific">Methylomonas koyamae</name>
    <dbReference type="NCBI Taxonomy" id="702114"/>
    <lineage>
        <taxon>Bacteria</taxon>
        <taxon>Pseudomonadati</taxon>
        <taxon>Pseudomonadota</taxon>
        <taxon>Gammaproteobacteria</taxon>
        <taxon>Methylococcales</taxon>
        <taxon>Methylococcaceae</taxon>
        <taxon>Methylomonas</taxon>
    </lineage>
</organism>
<reference evidence="5 6" key="1">
    <citation type="submission" date="2016-03" db="EMBL/GenBank/DDBJ databases">
        <authorList>
            <person name="Heylen K."/>
            <person name="De Vos P."/>
            <person name="Vekeman B."/>
        </authorList>
    </citation>
    <scope>NUCLEOTIDE SEQUENCE [LARGE SCALE GENOMIC DNA]</scope>
    <source>
        <strain evidence="5 6">R-49807</strain>
    </source>
</reference>
<dbReference type="Pfam" id="PF03050">
    <property type="entry name" value="DDE_Tnp_IS66"/>
    <property type="match status" value="1"/>
</dbReference>
<evidence type="ECO:0000259" key="1">
    <source>
        <dbReference type="Pfam" id="PF03050"/>
    </source>
</evidence>
<accession>A0AA91DFW0</accession>
<evidence type="ECO:0000259" key="4">
    <source>
        <dbReference type="Pfam" id="PF13817"/>
    </source>
</evidence>
<dbReference type="Proteomes" id="UP000077734">
    <property type="component" value="Unassembled WGS sequence"/>
</dbReference>